<proteinExistence type="predicted"/>
<comment type="caution">
    <text evidence="2">The sequence shown here is derived from an EMBL/GenBank/DDBJ whole genome shotgun (WGS) entry which is preliminary data.</text>
</comment>
<dbReference type="InterPro" id="IPR012340">
    <property type="entry name" value="NA-bd_OB-fold"/>
</dbReference>
<sequence length="80" mass="8402">MTHFGTIKSYDTSKGSGMISPEKGGEPLAFAKADLQQEAADPKSGQRYGYATSQVAGGKARATNLQPENAKQAQAENQQG</sequence>
<feature type="region of interest" description="Disordered" evidence="1">
    <location>
        <begin position="1"/>
        <end position="26"/>
    </location>
</feature>
<dbReference type="AlphaFoldDB" id="A0A419QYR9"/>
<name>A0A419QYR9_9SPHN</name>
<accession>A0A419QYR9</accession>
<feature type="region of interest" description="Disordered" evidence="1">
    <location>
        <begin position="38"/>
        <end position="80"/>
    </location>
</feature>
<dbReference type="OrthoDB" id="7428521at2"/>
<dbReference type="Proteomes" id="UP000284322">
    <property type="component" value="Unassembled WGS sequence"/>
</dbReference>
<dbReference type="Gene3D" id="2.40.50.140">
    <property type="entry name" value="Nucleic acid-binding proteins"/>
    <property type="match status" value="1"/>
</dbReference>
<gene>
    <name evidence="2" type="ORF">D6858_15390</name>
</gene>
<feature type="compositionally biased region" description="Low complexity" evidence="1">
    <location>
        <begin position="66"/>
        <end position="80"/>
    </location>
</feature>
<dbReference type="EMBL" id="RAHJ01000022">
    <property type="protein sequence ID" value="RJX65742.1"/>
    <property type="molecule type" value="Genomic_DNA"/>
</dbReference>
<keyword evidence="3" id="KW-1185">Reference proteome</keyword>
<evidence type="ECO:0000313" key="2">
    <source>
        <dbReference type="EMBL" id="RJX65742.1"/>
    </source>
</evidence>
<dbReference type="RefSeq" id="WP_120112778.1">
    <property type="nucleotide sequence ID" value="NZ_RAHJ01000022.1"/>
</dbReference>
<evidence type="ECO:0000313" key="3">
    <source>
        <dbReference type="Proteomes" id="UP000284322"/>
    </source>
</evidence>
<evidence type="ECO:0000256" key="1">
    <source>
        <dbReference type="SAM" id="MobiDB-lite"/>
    </source>
</evidence>
<reference evidence="2 3" key="1">
    <citation type="submission" date="2018-09" db="EMBL/GenBank/DDBJ databases">
        <title>Altererythrobacter sp.Ery1 and Ery12, the genome sequencing of novel strains in genus Alterythrobacter.</title>
        <authorList>
            <person name="Cheng H."/>
            <person name="Wu Y.-H."/>
            <person name="Fang C."/>
            <person name="Xu X.-W."/>
        </authorList>
    </citation>
    <scope>NUCLEOTIDE SEQUENCE [LARGE SCALE GENOMIC DNA]</scope>
    <source>
        <strain evidence="2 3">Ery12</strain>
    </source>
</reference>
<protein>
    <submittedName>
        <fullName evidence="2">Cold-shock protein</fullName>
    </submittedName>
</protein>
<organism evidence="2 3">
    <name type="scientific">Tsuneonella suprasediminis</name>
    <dbReference type="NCBI Taxonomy" id="2306996"/>
    <lineage>
        <taxon>Bacteria</taxon>
        <taxon>Pseudomonadati</taxon>
        <taxon>Pseudomonadota</taxon>
        <taxon>Alphaproteobacteria</taxon>
        <taxon>Sphingomonadales</taxon>
        <taxon>Erythrobacteraceae</taxon>
        <taxon>Tsuneonella</taxon>
    </lineage>
</organism>